<dbReference type="AlphaFoldDB" id="A0A498HMY5"/>
<sequence length="184" mass="20634">MGTEILRPRDCLIERIRAPPASFSRRKNSYYGNPVVNKNYVSNPRSRKPAVRYEQRRIEAQPPPAVVTKRSSSDDERQGFKMEKVTILRRGESLDSKMNEKGGLAATGTERLRPGPETVQKQVRIVDLRSPVGGKTDVYAGSSFVVSPEPIALPLPSFSRKKEVSKVVDDDSATRDLRRLLRLG</sequence>
<dbReference type="Pfam" id="PF15365">
    <property type="entry name" value="PNRC"/>
    <property type="match status" value="1"/>
</dbReference>
<evidence type="ECO:0000313" key="3">
    <source>
        <dbReference type="Proteomes" id="UP000290289"/>
    </source>
</evidence>
<feature type="region of interest" description="Disordered" evidence="1">
    <location>
        <begin position="59"/>
        <end position="78"/>
    </location>
</feature>
<dbReference type="Proteomes" id="UP000290289">
    <property type="component" value="Chromosome 16"/>
</dbReference>
<dbReference type="OrthoDB" id="770116at2759"/>
<proteinExistence type="predicted"/>
<dbReference type="PANTHER" id="PTHR33670:SF1">
    <property type="entry name" value="OS09G0416300 PROTEIN"/>
    <property type="match status" value="1"/>
</dbReference>
<evidence type="ECO:0000313" key="2">
    <source>
        <dbReference type="EMBL" id="RXH72090.1"/>
    </source>
</evidence>
<dbReference type="PANTHER" id="PTHR33670">
    <property type="entry name" value="SPLICING FACTOR, PROLINE- AND GLUTAMINE-RICH-LIKE"/>
    <property type="match status" value="1"/>
</dbReference>
<reference evidence="2 3" key="1">
    <citation type="submission" date="2018-10" db="EMBL/GenBank/DDBJ databases">
        <title>A high-quality apple genome assembly.</title>
        <authorList>
            <person name="Hu J."/>
        </authorList>
    </citation>
    <scope>NUCLEOTIDE SEQUENCE [LARGE SCALE GENOMIC DNA]</scope>
    <source>
        <strain evidence="3">cv. HFTH1</strain>
        <tissue evidence="2">Young leaf</tissue>
    </source>
</reference>
<protein>
    <submittedName>
        <fullName evidence="2">Uncharacterized protein</fullName>
    </submittedName>
</protein>
<dbReference type="EMBL" id="RDQH01000342">
    <property type="protein sequence ID" value="RXH72090.1"/>
    <property type="molecule type" value="Genomic_DNA"/>
</dbReference>
<comment type="caution">
    <text evidence="2">The sequence shown here is derived from an EMBL/GenBank/DDBJ whole genome shotgun (WGS) entry which is preliminary data.</text>
</comment>
<organism evidence="2 3">
    <name type="scientific">Malus domestica</name>
    <name type="common">Apple</name>
    <name type="synonym">Pyrus malus</name>
    <dbReference type="NCBI Taxonomy" id="3750"/>
    <lineage>
        <taxon>Eukaryota</taxon>
        <taxon>Viridiplantae</taxon>
        <taxon>Streptophyta</taxon>
        <taxon>Embryophyta</taxon>
        <taxon>Tracheophyta</taxon>
        <taxon>Spermatophyta</taxon>
        <taxon>Magnoliopsida</taxon>
        <taxon>eudicotyledons</taxon>
        <taxon>Gunneridae</taxon>
        <taxon>Pentapetalae</taxon>
        <taxon>rosids</taxon>
        <taxon>fabids</taxon>
        <taxon>Rosales</taxon>
        <taxon>Rosaceae</taxon>
        <taxon>Amygdaloideae</taxon>
        <taxon>Maleae</taxon>
        <taxon>Malus</taxon>
    </lineage>
</organism>
<dbReference type="InterPro" id="IPR028322">
    <property type="entry name" value="PNRC-like_rgn"/>
</dbReference>
<evidence type="ECO:0000256" key="1">
    <source>
        <dbReference type="SAM" id="MobiDB-lite"/>
    </source>
</evidence>
<dbReference type="GO" id="GO:0016071">
    <property type="term" value="P:mRNA metabolic process"/>
    <property type="evidence" value="ECO:0007669"/>
    <property type="project" value="UniProtKB-ARBA"/>
</dbReference>
<gene>
    <name evidence="2" type="ORF">DVH24_025591</name>
</gene>
<accession>A0A498HMY5</accession>
<keyword evidence="3" id="KW-1185">Reference proteome</keyword>
<dbReference type="Gramene" id="mRNA:MD16G0157600">
    <property type="protein sequence ID" value="CDS:MD16G0157600.1"/>
    <property type="gene ID" value="MD16G0157600"/>
</dbReference>
<name>A0A498HMY5_MALDO</name>